<proteinExistence type="predicted"/>
<reference evidence="1 2" key="1">
    <citation type="journal article" date="2015" name="Genome Announc.">
        <title>Complete Genome Sequence of Bacillus cereus Group Phage TsarBomba.</title>
        <authorList>
            <person name="Erill I."/>
            <person name="Caruso S.M."/>
        </authorList>
    </citation>
    <scope>NUCLEOTIDE SEQUENCE [LARGE SCALE GENOMIC DNA]</scope>
</reference>
<accession>A0A0K2CZV0</accession>
<organism evidence="1 2">
    <name type="scientific">Bacillus phage TsarBomba</name>
    <dbReference type="NCBI Taxonomy" id="1690456"/>
    <lineage>
        <taxon>Viruses</taxon>
        <taxon>Duplodnaviria</taxon>
        <taxon>Heunggongvirae</taxon>
        <taxon>Uroviricota</taxon>
        <taxon>Caudoviricetes</taxon>
        <taxon>Herelleviridae</taxon>
        <taxon>Bastillevirinae</taxon>
        <taxon>Tsarbombavirus</taxon>
        <taxon>Tsarbombavirus tsarbomba</taxon>
    </lineage>
</organism>
<dbReference type="OrthoDB" id="40584at10239"/>
<gene>
    <name evidence="1" type="ORF">TSARBOMBA_123</name>
</gene>
<evidence type="ECO:0000313" key="1">
    <source>
        <dbReference type="EMBL" id="ALA13010.1"/>
    </source>
</evidence>
<dbReference type="GeneID" id="26633221"/>
<dbReference type="Proteomes" id="UP000204602">
    <property type="component" value="Segment"/>
</dbReference>
<evidence type="ECO:0000313" key="2">
    <source>
        <dbReference type="Proteomes" id="UP000204602"/>
    </source>
</evidence>
<protein>
    <submittedName>
        <fullName evidence="1">Uncharacterized protein</fullName>
    </submittedName>
</protein>
<dbReference type="KEGG" id="vg:26633221"/>
<name>A0A0K2CZV0_9CAUD</name>
<dbReference type="RefSeq" id="YP_009206938.1">
    <property type="nucleotide sequence ID" value="NC_028890.1"/>
</dbReference>
<dbReference type="EMBL" id="KT224359">
    <property type="protein sequence ID" value="ALA13010.1"/>
    <property type="molecule type" value="Genomic_DNA"/>
</dbReference>
<keyword evidence="2" id="KW-1185">Reference proteome</keyword>
<sequence>MKEPLKVVCLETLVVQGRTYHTKGETYNVISHRTLPKDALIIEVEVEPYAEVGSIVINAKDPSYLVYYNEED</sequence>